<accession>A0ACA9LWF4</accession>
<proteinExistence type="predicted"/>
<keyword evidence="2" id="KW-1185">Reference proteome</keyword>
<evidence type="ECO:0000313" key="1">
    <source>
        <dbReference type="EMBL" id="CAG8550230.1"/>
    </source>
</evidence>
<gene>
    <name evidence="1" type="ORF">SCALOS_LOCUS5151</name>
</gene>
<sequence length="172" mass="20195">RLPFPDEEFDYIFSRGNENFFKDDVFQGFLSEVLRVLKPGGWFEVAMASRQIYDGGPAFSLWNSGWLSWYKANNINPDLMFHIFDYIQKTKKFECIEHQTAKLFLGKGNNESGEFGVEFFLYVLNDLKEVLISDMGISSKQYNDLIKEVKIEFKNGKSNPYSYYHRIFGEKK</sequence>
<feature type="non-terminal residue" evidence="1">
    <location>
        <position position="1"/>
    </location>
</feature>
<organism evidence="1 2">
    <name type="scientific">Scutellospora calospora</name>
    <dbReference type="NCBI Taxonomy" id="85575"/>
    <lineage>
        <taxon>Eukaryota</taxon>
        <taxon>Fungi</taxon>
        <taxon>Fungi incertae sedis</taxon>
        <taxon>Mucoromycota</taxon>
        <taxon>Glomeromycotina</taxon>
        <taxon>Glomeromycetes</taxon>
        <taxon>Diversisporales</taxon>
        <taxon>Gigasporaceae</taxon>
        <taxon>Scutellospora</taxon>
    </lineage>
</organism>
<comment type="caution">
    <text evidence="1">The sequence shown here is derived from an EMBL/GenBank/DDBJ whole genome shotgun (WGS) entry which is preliminary data.</text>
</comment>
<reference evidence="1" key="1">
    <citation type="submission" date="2021-06" db="EMBL/GenBank/DDBJ databases">
        <authorList>
            <person name="Kallberg Y."/>
            <person name="Tangrot J."/>
            <person name="Rosling A."/>
        </authorList>
    </citation>
    <scope>NUCLEOTIDE SEQUENCE</scope>
    <source>
        <strain evidence="1">AU212A</strain>
    </source>
</reference>
<dbReference type="Proteomes" id="UP000789860">
    <property type="component" value="Unassembled WGS sequence"/>
</dbReference>
<protein>
    <submittedName>
        <fullName evidence="1">5681_t:CDS:1</fullName>
    </submittedName>
</protein>
<name>A0ACA9LWF4_9GLOM</name>
<dbReference type="EMBL" id="CAJVPM010007934">
    <property type="protein sequence ID" value="CAG8550230.1"/>
    <property type="molecule type" value="Genomic_DNA"/>
</dbReference>
<evidence type="ECO:0000313" key="2">
    <source>
        <dbReference type="Proteomes" id="UP000789860"/>
    </source>
</evidence>